<dbReference type="EMBL" id="GL871025">
    <property type="protein sequence ID" value="EGC36493.1"/>
    <property type="molecule type" value="Genomic_DNA"/>
</dbReference>
<dbReference type="OMA" id="SECHNEK"/>
<dbReference type="AlphaFoldDB" id="F0ZHW2"/>
<dbReference type="Proteomes" id="UP000001064">
    <property type="component" value="Unassembled WGS sequence"/>
</dbReference>
<dbReference type="KEGG" id="dpp:DICPUDRAFT_97575"/>
<dbReference type="eggNOG" id="ENOG502RG45">
    <property type="taxonomic scope" value="Eukaryota"/>
</dbReference>
<dbReference type="PANTHER" id="PTHR32142">
    <property type="entry name" value="B BOX-TYPE DOMAIN-CONTAINING PROTEIN-RELATED"/>
    <property type="match status" value="1"/>
</dbReference>
<dbReference type="PANTHER" id="PTHR32142:SF51">
    <property type="entry name" value="ANKYRIN REPEAT PROTEIN"/>
    <property type="match status" value="1"/>
</dbReference>
<evidence type="ECO:0000313" key="1">
    <source>
        <dbReference type="EMBL" id="EGC36493.1"/>
    </source>
</evidence>
<dbReference type="SUPFAM" id="SSF48403">
    <property type="entry name" value="Ankyrin repeat"/>
    <property type="match status" value="1"/>
</dbReference>
<dbReference type="OrthoDB" id="10611631at2759"/>
<dbReference type="InParanoid" id="F0ZHW2"/>
<accession>F0ZHW2</accession>
<proteinExistence type="predicted"/>
<dbReference type="FunCoup" id="F0ZHW2">
    <property type="interactions" value="937"/>
</dbReference>
<protein>
    <submittedName>
        <fullName evidence="1">Uncharacterized protein</fullName>
    </submittedName>
</protein>
<dbReference type="RefSeq" id="XP_003287006.1">
    <property type="nucleotide sequence ID" value="XM_003286958.1"/>
</dbReference>
<sequence length="1012" mass="121092">MIENDNINNNLFNFNNSECHNEKVFWKIWRFKILRNQILHSIKNQFIEFPDHLTHLGNRIEYNQITSFEWIIEKKQYSFLKDKLRSNQYIHSINKKNLKKFIKLCQDEESYRLLFIKKRDEIEIIDLIEESVKHNSEFALKTFRTLYGIQDEPFSTRLLDLAIGRGNIEVLEYMMTNKNDGCSEQYLLKNCLISKNRDIMIEYINNNLNLNLEYLISKYPNSSSFPFFHDVASLKSYDLRVYFLFRQYHTDIKRRYDYAIIDKFLHSKGYGSLNHLKYRVLIEEINPKDVYKGPLLQRLKEIESIEEILNEFKHTLKYFYIDHFFYNNYSKYKEYIDGISGILLKNFIFEHYKLTFKYFSLQGLKDIYSIFLMAPDEFNNKIFDRIDDLESNNSIILPTEQIVQFFNQLLIIEKSNFYIPFFHLLDILVQYYPFETIESLLKLNDSFFEKTLKEYINRNQYTSFNFITQREEFDSKFVDLFFKFNESPLESVEPHHIQCYKSDEQAIKLINYLSTIIQDAQVFINIFSGLFYEKLTLDRSILIYSQLNLDSINLLFSNLKDYISDDFLSYNYFGGIESYLFNSHLLEIIFNNNKSNKNNNSESLNRIVSIVNNKRDINIPTTLINNNLNKENQIIHHLINNSLLNNFSYTLYFNIIEKAVEINQKPTLIIDLITLFYKATNNNIFLISKVYDFILKKGCYQVFQHLYSNGLLYSINDGDFYTNTNESTNTCQITIQQNQYQHQQQKIPSPQNDEKLTNGHRFFIDFHLKEKQIKKNHEQFFIQSQKPIEILLKGYVDQFLGLEISSSYSLVEVFILIIDQQCSFEMFLKFYKHFSEKQNKGMKLTLDILMIFKNAINYNRLDIIDFIIKKHGFIGKKEILNTIRNGNSAIVQYLFKNHIEIFKLPFNENNRFHPNNLAREALYNGHLSIYKLCVWYFPENNFKVIIDETLLNSIITKGYFNILKYFFDVSIITNFNILKDLNYSKIDLTYNGNYNNRYTDKFLNLLLEIKNS</sequence>
<reference evidence="2" key="1">
    <citation type="journal article" date="2011" name="Genome Biol.">
        <title>Comparative genomics of the social amoebae Dictyostelium discoideum and Dictyostelium purpureum.</title>
        <authorList>
            <consortium name="US DOE Joint Genome Institute (JGI-PGF)"/>
            <person name="Sucgang R."/>
            <person name="Kuo A."/>
            <person name="Tian X."/>
            <person name="Salerno W."/>
            <person name="Parikh A."/>
            <person name="Feasley C.L."/>
            <person name="Dalin E."/>
            <person name="Tu H."/>
            <person name="Huang E."/>
            <person name="Barry K."/>
            <person name="Lindquist E."/>
            <person name="Shapiro H."/>
            <person name="Bruce D."/>
            <person name="Schmutz J."/>
            <person name="Salamov A."/>
            <person name="Fey P."/>
            <person name="Gaudet P."/>
            <person name="Anjard C."/>
            <person name="Babu M.M."/>
            <person name="Basu S."/>
            <person name="Bushmanova Y."/>
            <person name="van der Wel H."/>
            <person name="Katoh-Kurasawa M."/>
            <person name="Dinh C."/>
            <person name="Coutinho P.M."/>
            <person name="Saito T."/>
            <person name="Elias M."/>
            <person name="Schaap P."/>
            <person name="Kay R.R."/>
            <person name="Henrissat B."/>
            <person name="Eichinger L."/>
            <person name="Rivero F."/>
            <person name="Putnam N.H."/>
            <person name="West C.M."/>
            <person name="Loomis W.F."/>
            <person name="Chisholm R.L."/>
            <person name="Shaulsky G."/>
            <person name="Strassmann J.E."/>
            <person name="Queller D.C."/>
            <person name="Kuspa A."/>
            <person name="Grigoriev I.V."/>
        </authorList>
    </citation>
    <scope>NUCLEOTIDE SEQUENCE [LARGE SCALE GENOMIC DNA]</scope>
    <source>
        <strain evidence="2">QSDP1</strain>
    </source>
</reference>
<gene>
    <name evidence="1" type="ORF">DICPUDRAFT_97575</name>
</gene>
<evidence type="ECO:0000313" key="2">
    <source>
        <dbReference type="Proteomes" id="UP000001064"/>
    </source>
</evidence>
<dbReference type="GeneID" id="10500574"/>
<dbReference type="InterPro" id="IPR036770">
    <property type="entry name" value="Ankyrin_rpt-contain_sf"/>
</dbReference>
<dbReference type="VEuPathDB" id="AmoebaDB:DICPUDRAFT_97575"/>
<organism evidence="1 2">
    <name type="scientific">Dictyostelium purpureum</name>
    <name type="common">Slime mold</name>
    <dbReference type="NCBI Taxonomy" id="5786"/>
    <lineage>
        <taxon>Eukaryota</taxon>
        <taxon>Amoebozoa</taxon>
        <taxon>Evosea</taxon>
        <taxon>Eumycetozoa</taxon>
        <taxon>Dictyostelia</taxon>
        <taxon>Dictyosteliales</taxon>
        <taxon>Dictyosteliaceae</taxon>
        <taxon>Dictyostelium</taxon>
    </lineage>
</organism>
<name>F0ZHW2_DICPU</name>
<keyword evidence="2" id="KW-1185">Reference proteome</keyword>